<dbReference type="Proteomes" id="UP000050349">
    <property type="component" value="Unassembled WGS sequence"/>
</dbReference>
<gene>
    <name evidence="1" type="ORF">AN403_4689</name>
</gene>
<dbReference type="EMBL" id="LJXB01000065">
    <property type="protein sequence ID" value="KPU60770.1"/>
    <property type="molecule type" value="Genomic_DNA"/>
</dbReference>
<sequence>MIPLTINRDDSAMQAKLKLARHREFTFGRSDGTDEQPWTIKTDGGFGFQMDPRIISAAPQLANGPTPAGFSGDGTLEVTVTSAFGKTVTVPIVAR</sequence>
<evidence type="ECO:0000313" key="1">
    <source>
        <dbReference type="EMBL" id="KPU60770.1"/>
    </source>
</evidence>
<reference evidence="1 2" key="1">
    <citation type="submission" date="2015-09" db="EMBL/GenBank/DDBJ databases">
        <authorList>
            <person name="Jackson K.R."/>
            <person name="Lunt B.L."/>
            <person name="Fisher J.N.B."/>
            <person name="Gardner A.V."/>
            <person name="Bailey M.E."/>
            <person name="Deus L.M."/>
            <person name="Earl A.S."/>
            <person name="Gibby P.D."/>
            <person name="Hartmann K.A."/>
            <person name="Liu J.E."/>
            <person name="Manci A.M."/>
            <person name="Nielsen D.A."/>
            <person name="Solomon M.B."/>
            <person name="Breakwell D.P."/>
            <person name="Burnett S.H."/>
            <person name="Grose J.H."/>
        </authorList>
    </citation>
    <scope>NUCLEOTIDE SEQUENCE [LARGE SCALE GENOMIC DNA]</scope>
    <source>
        <strain evidence="1 2">S613</strain>
    </source>
</reference>
<evidence type="ECO:0000313" key="2">
    <source>
        <dbReference type="Proteomes" id="UP000050349"/>
    </source>
</evidence>
<comment type="caution">
    <text evidence="1">The sequence shown here is derived from an EMBL/GenBank/DDBJ whole genome shotgun (WGS) entry which is preliminary data.</text>
</comment>
<name>A0A0P8Z5Z6_PSEFL</name>
<proteinExistence type="predicted"/>
<dbReference type="PATRIC" id="fig|294.162.peg.1527"/>
<dbReference type="AlphaFoldDB" id="A0A0P8Z5Z6"/>
<protein>
    <submittedName>
        <fullName evidence="1">Uncharacterized protein</fullName>
    </submittedName>
</protein>
<accession>A0A0P8Z5Z6</accession>
<organism evidence="1 2">
    <name type="scientific">Pseudomonas fluorescens</name>
    <dbReference type="NCBI Taxonomy" id="294"/>
    <lineage>
        <taxon>Bacteria</taxon>
        <taxon>Pseudomonadati</taxon>
        <taxon>Pseudomonadota</taxon>
        <taxon>Gammaproteobacteria</taxon>
        <taxon>Pseudomonadales</taxon>
        <taxon>Pseudomonadaceae</taxon>
        <taxon>Pseudomonas</taxon>
    </lineage>
</organism>